<proteinExistence type="predicted"/>
<dbReference type="PANTHER" id="PTHR22937">
    <property type="entry name" value="E3 UBIQUITIN-PROTEIN LIGASE RNF165"/>
    <property type="match status" value="1"/>
</dbReference>
<gene>
    <name evidence="10" type="ORF">DEO72_LG3g1844</name>
</gene>
<keyword evidence="7" id="KW-0862">Zinc</keyword>
<dbReference type="EMBL" id="CP039347">
    <property type="protein sequence ID" value="QCD87310.1"/>
    <property type="molecule type" value="Genomic_DNA"/>
</dbReference>
<protein>
    <recommendedName>
        <fullName evidence="2">RING-type E3 ubiquitin transferase</fullName>
        <ecNumber evidence="2">2.3.2.27</ecNumber>
    </recommendedName>
</protein>
<keyword evidence="11" id="KW-1185">Reference proteome</keyword>
<evidence type="ECO:0000256" key="7">
    <source>
        <dbReference type="ARBA" id="ARBA00022833"/>
    </source>
</evidence>
<evidence type="ECO:0000259" key="9">
    <source>
        <dbReference type="PROSITE" id="PS50089"/>
    </source>
</evidence>
<dbReference type="GO" id="GO:0061630">
    <property type="term" value="F:ubiquitin protein ligase activity"/>
    <property type="evidence" value="ECO:0007669"/>
    <property type="project" value="UniProtKB-EC"/>
</dbReference>
<dbReference type="AlphaFoldDB" id="A0A4D6LFM8"/>
<dbReference type="InterPro" id="IPR045191">
    <property type="entry name" value="MBR1/2-like"/>
</dbReference>
<dbReference type="SUPFAM" id="SSF57850">
    <property type="entry name" value="RING/U-box"/>
    <property type="match status" value="1"/>
</dbReference>
<dbReference type="GO" id="GO:0008270">
    <property type="term" value="F:zinc ion binding"/>
    <property type="evidence" value="ECO:0007669"/>
    <property type="project" value="UniProtKB-KW"/>
</dbReference>
<keyword evidence="5 8" id="KW-0863">Zinc-finger</keyword>
<evidence type="ECO:0000256" key="2">
    <source>
        <dbReference type="ARBA" id="ARBA00012483"/>
    </source>
</evidence>
<dbReference type="InterPro" id="IPR001841">
    <property type="entry name" value="Znf_RING"/>
</dbReference>
<evidence type="ECO:0000313" key="10">
    <source>
        <dbReference type="EMBL" id="QCD87310.1"/>
    </source>
</evidence>
<name>A0A4D6LFM8_VIGUN</name>
<evidence type="ECO:0000256" key="3">
    <source>
        <dbReference type="ARBA" id="ARBA00022679"/>
    </source>
</evidence>
<evidence type="ECO:0000313" key="11">
    <source>
        <dbReference type="Proteomes" id="UP000501690"/>
    </source>
</evidence>
<keyword evidence="4" id="KW-0479">Metal-binding</keyword>
<accession>A0A4D6LFM8</accession>
<dbReference type="CDD" id="cd16469">
    <property type="entry name" value="RING-H2_RNF24-like"/>
    <property type="match status" value="1"/>
</dbReference>
<evidence type="ECO:0000256" key="4">
    <source>
        <dbReference type="ARBA" id="ARBA00022723"/>
    </source>
</evidence>
<evidence type="ECO:0000256" key="8">
    <source>
        <dbReference type="PROSITE-ProRule" id="PRU00175"/>
    </source>
</evidence>
<keyword evidence="3" id="KW-0808">Transferase</keyword>
<evidence type="ECO:0000256" key="5">
    <source>
        <dbReference type="ARBA" id="ARBA00022771"/>
    </source>
</evidence>
<dbReference type="EC" id="2.3.2.27" evidence="2"/>
<comment type="catalytic activity">
    <reaction evidence="1">
        <text>S-ubiquitinyl-[E2 ubiquitin-conjugating enzyme]-L-cysteine + [acceptor protein]-L-lysine = [E2 ubiquitin-conjugating enzyme]-L-cysteine + N(6)-ubiquitinyl-[acceptor protein]-L-lysine.</text>
        <dbReference type="EC" id="2.3.2.27"/>
    </reaction>
</comment>
<dbReference type="SMART" id="SM00184">
    <property type="entry name" value="RING"/>
    <property type="match status" value="1"/>
</dbReference>
<dbReference type="PROSITE" id="PS50089">
    <property type="entry name" value="ZF_RING_2"/>
    <property type="match status" value="1"/>
</dbReference>
<dbReference type="Pfam" id="PF13639">
    <property type="entry name" value="zf-RING_2"/>
    <property type="match status" value="1"/>
</dbReference>
<dbReference type="Proteomes" id="UP000501690">
    <property type="component" value="Linkage Group LG3"/>
</dbReference>
<dbReference type="GO" id="GO:0005634">
    <property type="term" value="C:nucleus"/>
    <property type="evidence" value="ECO:0007669"/>
    <property type="project" value="TreeGrafter"/>
</dbReference>
<feature type="domain" description="RING-type" evidence="9">
    <location>
        <begin position="124"/>
        <end position="165"/>
    </location>
</feature>
<dbReference type="Gene3D" id="3.30.40.10">
    <property type="entry name" value="Zinc/RING finger domain, C3HC4 (zinc finger)"/>
    <property type="match status" value="1"/>
</dbReference>
<dbReference type="InterPro" id="IPR013083">
    <property type="entry name" value="Znf_RING/FYVE/PHD"/>
</dbReference>
<evidence type="ECO:0000256" key="6">
    <source>
        <dbReference type="ARBA" id="ARBA00022786"/>
    </source>
</evidence>
<sequence length="172" mass="20283">MQTVVLRGNYLGIRRYQNPVARRRHHHRFSHRRSNTHHFHLPAIRDFPSLGDHIPSLVDPHSDMLMNNDDMFEEDRLELDEWIDNDDLEKGLLEDIIARQMQTKTYMLPIDLVASTEEREPDICVICQDEYKNKEEIGILQCGHEYHGDCIKRWLHEKNVCPICKSKALTIG</sequence>
<organism evidence="10 11">
    <name type="scientific">Vigna unguiculata</name>
    <name type="common">Cowpea</name>
    <dbReference type="NCBI Taxonomy" id="3917"/>
    <lineage>
        <taxon>Eukaryota</taxon>
        <taxon>Viridiplantae</taxon>
        <taxon>Streptophyta</taxon>
        <taxon>Embryophyta</taxon>
        <taxon>Tracheophyta</taxon>
        <taxon>Spermatophyta</taxon>
        <taxon>Magnoliopsida</taxon>
        <taxon>eudicotyledons</taxon>
        <taxon>Gunneridae</taxon>
        <taxon>Pentapetalae</taxon>
        <taxon>rosids</taxon>
        <taxon>fabids</taxon>
        <taxon>Fabales</taxon>
        <taxon>Fabaceae</taxon>
        <taxon>Papilionoideae</taxon>
        <taxon>50 kb inversion clade</taxon>
        <taxon>NPAAA clade</taxon>
        <taxon>indigoferoid/millettioid clade</taxon>
        <taxon>Phaseoleae</taxon>
        <taxon>Vigna</taxon>
    </lineage>
</organism>
<dbReference type="PANTHER" id="PTHR22937:SF222">
    <property type="entry name" value="RING-TYPE E3 UBIQUITIN TRANSFERASE"/>
    <property type="match status" value="1"/>
</dbReference>
<evidence type="ECO:0000256" key="1">
    <source>
        <dbReference type="ARBA" id="ARBA00000900"/>
    </source>
</evidence>
<reference evidence="10 11" key="1">
    <citation type="submission" date="2019-04" db="EMBL/GenBank/DDBJ databases">
        <title>An improved genome assembly and genetic linkage map for asparagus bean, Vigna unguiculata ssp. sesquipedialis.</title>
        <authorList>
            <person name="Xia Q."/>
            <person name="Zhang R."/>
            <person name="Dong Y."/>
        </authorList>
    </citation>
    <scope>NUCLEOTIDE SEQUENCE [LARGE SCALE GENOMIC DNA]</scope>
    <source>
        <tissue evidence="10">Leaf</tissue>
    </source>
</reference>
<keyword evidence="6" id="KW-0833">Ubl conjugation pathway</keyword>